<dbReference type="AlphaFoldDB" id="A0A098E0U1"/>
<accession>A0A098E0U1</accession>
<gene>
    <name evidence="1" type="ORF">FGRAMPH1_01T21757</name>
</gene>
<dbReference type="EMBL" id="HG970334">
    <property type="protein sequence ID" value="CEF87715.1"/>
    <property type="molecule type" value="Genomic_DNA"/>
</dbReference>
<reference evidence="2 3" key="2">
    <citation type="journal article" date="2010" name="Nature">
        <title>Comparative genomics reveals mobile pathogenicity chromosomes in Fusarium.</title>
        <authorList>
            <person name="Ma L.J."/>
            <person name="van der Does H.C."/>
            <person name="Borkovich K.A."/>
            <person name="Coleman J.J."/>
            <person name="Daboussi M.J."/>
            <person name="Di Pietro A."/>
            <person name="Dufresne M."/>
            <person name="Freitag M."/>
            <person name="Grabherr M."/>
            <person name="Henrissat B."/>
            <person name="Houterman P.M."/>
            <person name="Kang S."/>
            <person name="Shim W.B."/>
            <person name="Woloshuk C."/>
            <person name="Xie X."/>
            <person name="Xu J.R."/>
            <person name="Antoniw J."/>
            <person name="Baker S.E."/>
            <person name="Bluhm B.H."/>
            <person name="Breakspear A."/>
            <person name="Brown D.W."/>
            <person name="Butchko R.A."/>
            <person name="Chapman S."/>
            <person name="Coulson R."/>
            <person name="Coutinho P.M."/>
            <person name="Danchin E.G."/>
            <person name="Diener A."/>
            <person name="Gale L.R."/>
            <person name="Gardiner D.M."/>
            <person name="Goff S."/>
            <person name="Hammond-Kosack K.E."/>
            <person name="Hilburn K."/>
            <person name="Hua-Van A."/>
            <person name="Jonkers W."/>
            <person name="Kazan K."/>
            <person name="Kodira C.D."/>
            <person name="Koehrsen M."/>
            <person name="Kumar L."/>
            <person name="Lee Y.H."/>
            <person name="Li L."/>
            <person name="Manners J.M."/>
            <person name="Miranda-Saavedra D."/>
            <person name="Mukherjee M."/>
            <person name="Park G."/>
            <person name="Park J."/>
            <person name="Park S.Y."/>
            <person name="Proctor R.H."/>
            <person name="Regev A."/>
            <person name="Ruiz-Roldan M.C."/>
            <person name="Sain D."/>
            <person name="Sakthikumar S."/>
            <person name="Sykes S."/>
            <person name="Schwartz D.C."/>
            <person name="Turgeon B.G."/>
            <person name="Wapinski I."/>
            <person name="Yoder O."/>
            <person name="Young S."/>
            <person name="Zeng Q."/>
            <person name="Zhou S."/>
            <person name="Galagan J."/>
            <person name="Cuomo C.A."/>
            <person name="Kistler H.C."/>
            <person name="Rep M."/>
        </authorList>
    </citation>
    <scope>GENOME REANNOTATION</scope>
    <source>
        <strain evidence="3">ATCC MYA-4620 / CBS 123657 / FGSC 9075 / NRRL 31084 / PH-1</strain>
        <strain evidence="2">PH-1 / ATCC MYA-4620 / FGSC 9075 / NRRL 31084</strain>
    </source>
</reference>
<evidence type="ECO:0000313" key="3">
    <source>
        <dbReference type="Proteomes" id="UP000070720"/>
    </source>
</evidence>
<evidence type="ECO:0000313" key="2">
    <source>
        <dbReference type="EnsemblFungi" id="CEF87715"/>
    </source>
</evidence>
<evidence type="ECO:0000313" key="1">
    <source>
        <dbReference type="EMBL" id="CEF87715.1"/>
    </source>
</evidence>
<protein>
    <submittedName>
        <fullName evidence="1">Chromosome 3, complete genome</fullName>
    </submittedName>
</protein>
<organism evidence="1 3">
    <name type="scientific">Gibberella zeae (strain ATCC MYA-4620 / CBS 123657 / FGSC 9075 / NRRL 31084 / PH-1)</name>
    <name type="common">Wheat head blight fungus</name>
    <name type="synonym">Fusarium graminearum</name>
    <dbReference type="NCBI Taxonomy" id="229533"/>
    <lineage>
        <taxon>Eukaryota</taxon>
        <taxon>Fungi</taxon>
        <taxon>Dikarya</taxon>
        <taxon>Ascomycota</taxon>
        <taxon>Pezizomycotina</taxon>
        <taxon>Sordariomycetes</taxon>
        <taxon>Hypocreomycetidae</taxon>
        <taxon>Hypocreales</taxon>
        <taxon>Nectriaceae</taxon>
        <taxon>Fusarium</taxon>
    </lineage>
</organism>
<dbReference type="Proteomes" id="UP000070720">
    <property type="component" value="Chromosome 3"/>
</dbReference>
<dbReference type="InParanoid" id="A0A098E0U1"/>
<reference evidence="2" key="4">
    <citation type="submission" date="2017-01" db="UniProtKB">
        <authorList>
            <consortium name="EnsemblFungi"/>
        </authorList>
    </citation>
    <scope>IDENTIFICATION</scope>
    <source>
        <strain evidence="2">PH-1 / ATCC MYA-4620 / FGSC 9075 / NRRL 31084</strain>
    </source>
</reference>
<keyword evidence="3" id="KW-1185">Reference proteome</keyword>
<dbReference type="VEuPathDB" id="FungiDB:FGRAMPH1_01G21757"/>
<proteinExistence type="predicted"/>
<dbReference type="EnsemblFungi" id="CEF87715">
    <property type="protein sequence ID" value="CEF87715"/>
    <property type="gene ID" value="FGRRES_20318"/>
</dbReference>
<sequence>MGDAVKTDIVSVSVLVIHPDAYDSFRADQGIVAEPGFAIGLGYQLLGTPAGLVLDRPGSLVLC</sequence>
<accession>A0A0E0SMQ2</accession>
<reference evidence="2 3" key="1">
    <citation type="journal article" date="2007" name="Science">
        <title>The Fusarium graminearum genome reveals a link between localized polymorphism and pathogen specialization.</title>
        <authorList>
            <person name="Cuomo C.A."/>
            <person name="Gueldener U."/>
            <person name="Xu J.-R."/>
            <person name="Trail F."/>
            <person name="Turgeon B.G."/>
            <person name="Di Pietro A."/>
            <person name="Walton J.D."/>
            <person name="Ma L.-J."/>
            <person name="Baker S.E."/>
            <person name="Rep M."/>
            <person name="Adam G."/>
            <person name="Antoniw J."/>
            <person name="Baldwin T."/>
            <person name="Calvo S.E."/>
            <person name="Chang Y.-L."/>
            <person name="DeCaprio D."/>
            <person name="Gale L.R."/>
            <person name="Gnerre S."/>
            <person name="Goswami R.S."/>
            <person name="Hammond-Kosack K."/>
            <person name="Harris L.J."/>
            <person name="Hilburn K."/>
            <person name="Kennell J.C."/>
            <person name="Kroken S."/>
            <person name="Magnuson J.K."/>
            <person name="Mannhaupt G."/>
            <person name="Mauceli E.W."/>
            <person name="Mewes H.-W."/>
            <person name="Mitterbauer R."/>
            <person name="Muehlbauer G."/>
            <person name="Muensterkoetter M."/>
            <person name="Nelson D."/>
            <person name="O'Donnell K."/>
            <person name="Ouellet T."/>
            <person name="Qi W."/>
            <person name="Quesneville H."/>
            <person name="Roncero M.I.G."/>
            <person name="Seong K.-Y."/>
            <person name="Tetko I.V."/>
            <person name="Urban M."/>
            <person name="Waalwijk C."/>
            <person name="Ward T.J."/>
            <person name="Yao J."/>
            <person name="Birren B.W."/>
            <person name="Kistler H.C."/>
        </authorList>
    </citation>
    <scope>NUCLEOTIDE SEQUENCE [LARGE SCALE GENOMIC DNA]</scope>
    <source>
        <strain evidence="3">ATCC MYA-4620 / CBS 123657 / FGSC 9075 / NRRL 31084 / PH-1</strain>
        <strain evidence="2">PH-1 / ATCC MYA-4620 / FGSC 9075 / NRRL 31084</strain>
    </source>
</reference>
<reference evidence="1 3" key="3">
    <citation type="journal article" date="2015" name="BMC Genomics">
        <title>The completed genome sequence of the pathogenic ascomycete fungus Fusarium graminearum.</title>
        <authorList>
            <person name="King R."/>
            <person name="Urban M."/>
            <person name="Hammond-Kosack M.C."/>
            <person name="Hassani-Pak K."/>
            <person name="Hammond-Kosack K.E."/>
        </authorList>
    </citation>
    <scope>NUCLEOTIDE SEQUENCE [LARGE SCALE GENOMIC DNA]</scope>
    <source>
        <strain evidence="3">ATCC MYA-4620 / CBS 123657 / FGSC 9075 / NRRL 31084 / PH-1</strain>
        <strain evidence="1">PH-1</strain>
    </source>
</reference>
<name>A0A098E0U1_GIBZE</name>